<gene>
    <name evidence="6" type="ORF">C5E45_19855</name>
</gene>
<evidence type="ECO:0000259" key="4">
    <source>
        <dbReference type="PROSITE" id="PS51077"/>
    </source>
</evidence>
<dbReference type="Gene3D" id="3.30.450.40">
    <property type="match status" value="1"/>
</dbReference>
<dbReference type="InterPro" id="IPR036388">
    <property type="entry name" value="WH-like_DNA-bd_sf"/>
</dbReference>
<evidence type="ECO:0000256" key="2">
    <source>
        <dbReference type="ARBA" id="ARBA00023125"/>
    </source>
</evidence>
<evidence type="ECO:0008006" key="8">
    <source>
        <dbReference type="Google" id="ProtNLM"/>
    </source>
</evidence>
<dbReference type="GO" id="GO:0045892">
    <property type="term" value="P:negative regulation of DNA-templated transcription"/>
    <property type="evidence" value="ECO:0007669"/>
    <property type="project" value="TreeGrafter"/>
</dbReference>
<dbReference type="OrthoDB" id="9807558at2"/>
<reference evidence="6 7" key="1">
    <citation type="submission" date="2018-02" db="EMBL/GenBank/DDBJ databases">
        <title>8 Nocardia nova and 1 Nocardia cyriacigeorgica strain used for evolution to TMP-SMX.</title>
        <authorList>
            <person name="Mehta H."/>
            <person name="Weng J."/>
            <person name="Shamoo Y."/>
        </authorList>
    </citation>
    <scope>NUCLEOTIDE SEQUENCE [LARGE SCALE GENOMIC DNA]</scope>
    <source>
        <strain evidence="6 7">MDA3139</strain>
    </source>
</reference>
<dbReference type="SUPFAM" id="SSF55781">
    <property type="entry name" value="GAF domain-like"/>
    <property type="match status" value="1"/>
</dbReference>
<dbReference type="InterPro" id="IPR014757">
    <property type="entry name" value="Tscrpt_reg_IclR_C"/>
</dbReference>
<organism evidence="6 7">
    <name type="scientific">Nocardia nova</name>
    <dbReference type="NCBI Taxonomy" id="37330"/>
    <lineage>
        <taxon>Bacteria</taxon>
        <taxon>Bacillati</taxon>
        <taxon>Actinomycetota</taxon>
        <taxon>Actinomycetes</taxon>
        <taxon>Mycobacteriales</taxon>
        <taxon>Nocardiaceae</taxon>
        <taxon>Nocardia</taxon>
    </lineage>
</organism>
<dbReference type="SMART" id="SM00346">
    <property type="entry name" value="HTH_ICLR"/>
    <property type="match status" value="1"/>
</dbReference>
<dbReference type="InterPro" id="IPR036390">
    <property type="entry name" value="WH_DNA-bd_sf"/>
</dbReference>
<dbReference type="GO" id="GO:0003677">
    <property type="term" value="F:DNA binding"/>
    <property type="evidence" value="ECO:0007669"/>
    <property type="project" value="UniProtKB-KW"/>
</dbReference>
<accession>A0A2S6AN68</accession>
<feature type="domain" description="IclR-ED" evidence="5">
    <location>
        <begin position="59"/>
        <end position="240"/>
    </location>
</feature>
<keyword evidence="3" id="KW-0804">Transcription</keyword>
<dbReference type="InterPro" id="IPR050707">
    <property type="entry name" value="HTH_MetabolicPath_Reg"/>
</dbReference>
<evidence type="ECO:0000313" key="6">
    <source>
        <dbReference type="EMBL" id="PPJ36664.1"/>
    </source>
</evidence>
<dbReference type="EMBL" id="PSZC01000013">
    <property type="protein sequence ID" value="PPJ36664.1"/>
    <property type="molecule type" value="Genomic_DNA"/>
</dbReference>
<protein>
    <recommendedName>
        <fullName evidence="8">IclR family transcriptional regulator</fullName>
    </recommendedName>
</protein>
<dbReference type="RefSeq" id="WP_104377091.1">
    <property type="nucleotide sequence ID" value="NZ_PSZC01000013.1"/>
</dbReference>
<evidence type="ECO:0000256" key="1">
    <source>
        <dbReference type="ARBA" id="ARBA00023015"/>
    </source>
</evidence>
<evidence type="ECO:0000256" key="3">
    <source>
        <dbReference type="ARBA" id="ARBA00023163"/>
    </source>
</evidence>
<dbReference type="InterPro" id="IPR000835">
    <property type="entry name" value="HTH_MarR-typ"/>
</dbReference>
<dbReference type="SUPFAM" id="SSF46785">
    <property type="entry name" value="Winged helix' DNA-binding domain"/>
    <property type="match status" value="1"/>
</dbReference>
<dbReference type="PROSITE" id="PS51077">
    <property type="entry name" value="HTH_ICLR"/>
    <property type="match status" value="1"/>
</dbReference>
<dbReference type="PANTHER" id="PTHR30136">
    <property type="entry name" value="HELIX-TURN-HELIX TRANSCRIPTIONAL REGULATOR, ICLR FAMILY"/>
    <property type="match status" value="1"/>
</dbReference>
<comment type="caution">
    <text evidence="6">The sequence shown here is derived from an EMBL/GenBank/DDBJ whole genome shotgun (WGS) entry which is preliminary data.</text>
</comment>
<dbReference type="InterPro" id="IPR029016">
    <property type="entry name" value="GAF-like_dom_sf"/>
</dbReference>
<dbReference type="Pfam" id="PF12802">
    <property type="entry name" value="MarR_2"/>
    <property type="match status" value="1"/>
</dbReference>
<keyword evidence="1" id="KW-0805">Transcription regulation</keyword>
<dbReference type="Proteomes" id="UP000239874">
    <property type="component" value="Unassembled WGS sequence"/>
</dbReference>
<evidence type="ECO:0000313" key="7">
    <source>
        <dbReference type="Proteomes" id="UP000239874"/>
    </source>
</evidence>
<dbReference type="Pfam" id="PF01614">
    <property type="entry name" value="IclR_C"/>
    <property type="match status" value="1"/>
</dbReference>
<dbReference type="PANTHER" id="PTHR30136:SF24">
    <property type="entry name" value="HTH-TYPE TRANSCRIPTIONAL REPRESSOR ALLR"/>
    <property type="match status" value="1"/>
</dbReference>
<dbReference type="Gene3D" id="1.10.10.10">
    <property type="entry name" value="Winged helix-like DNA-binding domain superfamily/Winged helix DNA-binding domain"/>
    <property type="match status" value="1"/>
</dbReference>
<proteinExistence type="predicted"/>
<feature type="domain" description="HTH iclR-type" evidence="4">
    <location>
        <begin position="4"/>
        <end position="65"/>
    </location>
</feature>
<dbReference type="InterPro" id="IPR005471">
    <property type="entry name" value="Tscrpt_reg_IclR_N"/>
</dbReference>
<dbReference type="GO" id="GO:0003700">
    <property type="term" value="F:DNA-binding transcription factor activity"/>
    <property type="evidence" value="ECO:0007669"/>
    <property type="project" value="InterPro"/>
</dbReference>
<sequence>MEISSTADQALQVLLQLARTPKQTPSDLARTLELNRTAVHRSLATLEARGFVRRLSGESVFVLGAAILELAQSVEPDIRAAARPVMDELAAECGETVLLFLAEESPSGPVVTAVEQVHAESHVLRIRFELGHSVPMHVGAAGQAILAFETPEVIAAAMAAADAPAHLAQQLDDVRAQGYAMSHDKLLEGVAGIAAPILGDSRPATASLSIAVPVSRAHLLTGWADRLRVAASKVAVAAGSTLSHPTH</sequence>
<dbReference type="AlphaFoldDB" id="A0A2S6AN68"/>
<dbReference type="PROSITE" id="PS51078">
    <property type="entry name" value="ICLR_ED"/>
    <property type="match status" value="1"/>
</dbReference>
<keyword evidence="2" id="KW-0238">DNA-binding</keyword>
<evidence type="ECO:0000259" key="5">
    <source>
        <dbReference type="PROSITE" id="PS51078"/>
    </source>
</evidence>
<name>A0A2S6AN68_9NOCA</name>